<organism evidence="2">
    <name type="scientific">Timema tahoe</name>
    <dbReference type="NCBI Taxonomy" id="61484"/>
    <lineage>
        <taxon>Eukaryota</taxon>
        <taxon>Metazoa</taxon>
        <taxon>Ecdysozoa</taxon>
        <taxon>Arthropoda</taxon>
        <taxon>Hexapoda</taxon>
        <taxon>Insecta</taxon>
        <taxon>Pterygota</taxon>
        <taxon>Neoptera</taxon>
        <taxon>Polyneoptera</taxon>
        <taxon>Phasmatodea</taxon>
        <taxon>Timematodea</taxon>
        <taxon>Timematoidea</taxon>
        <taxon>Timematidae</taxon>
        <taxon>Timema</taxon>
    </lineage>
</organism>
<protein>
    <submittedName>
        <fullName evidence="2">Uncharacterized protein</fullName>
    </submittedName>
</protein>
<accession>A0A7R9P1F3</accession>
<sequence length="154" mass="16529">MSFDALENWLNSDYDEPLTIAEAPRPAAPNSLDQLTLFTEDGICLADGEWSMDFWDPYGLDEGLRDNIAPAVMHDVSGVLTPRPVIRIQHPVVMTPPPIRGQTPKDACGDLDAIDLMIFQLESENGGAVLSQPPAMTPVHPAAGAPPLSQGEGV</sequence>
<dbReference type="AlphaFoldDB" id="A0A7R9P1F3"/>
<gene>
    <name evidence="2" type="ORF">TTEB3V08_LOCUS12055</name>
</gene>
<proteinExistence type="predicted"/>
<feature type="region of interest" description="Disordered" evidence="1">
    <location>
        <begin position="132"/>
        <end position="154"/>
    </location>
</feature>
<dbReference type="EMBL" id="OE011340">
    <property type="protein sequence ID" value="CAD7464176.1"/>
    <property type="molecule type" value="Genomic_DNA"/>
</dbReference>
<evidence type="ECO:0000313" key="2">
    <source>
        <dbReference type="EMBL" id="CAD7464176.1"/>
    </source>
</evidence>
<reference evidence="2" key="1">
    <citation type="submission" date="2020-11" db="EMBL/GenBank/DDBJ databases">
        <authorList>
            <person name="Tran Van P."/>
        </authorList>
    </citation>
    <scope>NUCLEOTIDE SEQUENCE</scope>
</reference>
<evidence type="ECO:0000256" key="1">
    <source>
        <dbReference type="SAM" id="MobiDB-lite"/>
    </source>
</evidence>
<name>A0A7R9P1F3_9NEOP</name>